<evidence type="ECO:0000256" key="2">
    <source>
        <dbReference type="ARBA" id="ARBA00022574"/>
    </source>
</evidence>
<accession>A0A6A5Y9Q1</accession>
<evidence type="ECO:0000256" key="3">
    <source>
        <dbReference type="ARBA" id="ARBA00022737"/>
    </source>
</evidence>
<dbReference type="PROSITE" id="PS50082">
    <property type="entry name" value="WD_REPEATS_2"/>
    <property type="match status" value="5"/>
</dbReference>
<evidence type="ECO:0000256" key="1">
    <source>
        <dbReference type="ARBA" id="ARBA00010226"/>
    </source>
</evidence>
<dbReference type="GeneID" id="54281561"/>
<dbReference type="Pfam" id="PF04003">
    <property type="entry name" value="Utp12"/>
    <property type="match status" value="1"/>
</dbReference>
<dbReference type="PROSITE" id="PS00678">
    <property type="entry name" value="WD_REPEATS_1"/>
    <property type="match status" value="3"/>
</dbReference>
<feature type="domain" description="Small-subunit processome Utp12" evidence="6">
    <location>
        <begin position="739"/>
        <end position="843"/>
    </location>
</feature>
<dbReference type="GO" id="GO:0000028">
    <property type="term" value="P:ribosomal small subunit assembly"/>
    <property type="evidence" value="ECO:0007669"/>
    <property type="project" value="TreeGrafter"/>
</dbReference>
<comment type="similarity">
    <text evidence="1">Belongs to the WD repeat PWP2 family.</text>
</comment>
<feature type="repeat" description="WD" evidence="4">
    <location>
        <begin position="464"/>
        <end position="505"/>
    </location>
</feature>
<proteinExistence type="inferred from homology"/>
<evidence type="ECO:0000259" key="6">
    <source>
        <dbReference type="Pfam" id="PF04003"/>
    </source>
</evidence>
<feature type="coiled-coil region" evidence="5">
    <location>
        <begin position="807"/>
        <end position="834"/>
    </location>
</feature>
<feature type="repeat" description="WD" evidence="4">
    <location>
        <begin position="378"/>
        <end position="419"/>
    </location>
</feature>
<dbReference type="RefSeq" id="XP_033389653.1">
    <property type="nucleotide sequence ID" value="XM_033524164.1"/>
</dbReference>
<feature type="repeat" description="WD" evidence="4">
    <location>
        <begin position="146"/>
        <end position="180"/>
    </location>
</feature>
<name>A0A6A5Y9Q1_9PLEO</name>
<dbReference type="EMBL" id="ML978066">
    <property type="protein sequence ID" value="KAF2021314.1"/>
    <property type="molecule type" value="Genomic_DNA"/>
</dbReference>
<dbReference type="InterPro" id="IPR020472">
    <property type="entry name" value="WD40_PAC1"/>
</dbReference>
<dbReference type="GO" id="GO:0032040">
    <property type="term" value="C:small-subunit processome"/>
    <property type="evidence" value="ECO:0007669"/>
    <property type="project" value="TreeGrafter"/>
</dbReference>
<keyword evidence="2 4" id="KW-0853">WD repeat</keyword>
<organism evidence="7 8">
    <name type="scientific">Aaosphaeria arxii CBS 175.79</name>
    <dbReference type="NCBI Taxonomy" id="1450172"/>
    <lineage>
        <taxon>Eukaryota</taxon>
        <taxon>Fungi</taxon>
        <taxon>Dikarya</taxon>
        <taxon>Ascomycota</taxon>
        <taxon>Pezizomycotina</taxon>
        <taxon>Dothideomycetes</taxon>
        <taxon>Pleosporomycetidae</taxon>
        <taxon>Pleosporales</taxon>
        <taxon>Pleosporales incertae sedis</taxon>
        <taxon>Aaosphaeria</taxon>
    </lineage>
</organism>
<dbReference type="InterPro" id="IPR011044">
    <property type="entry name" value="Quino_amine_DH_bsu"/>
</dbReference>
<dbReference type="SUPFAM" id="SSF50978">
    <property type="entry name" value="WD40 repeat-like"/>
    <property type="match status" value="2"/>
</dbReference>
<dbReference type="InterPro" id="IPR007148">
    <property type="entry name" value="SSU_processome_Utp12"/>
</dbReference>
<keyword evidence="5" id="KW-0175">Coiled coil</keyword>
<dbReference type="PANTHER" id="PTHR19858">
    <property type="entry name" value="WD40 REPEAT PROTEIN"/>
    <property type="match status" value="1"/>
</dbReference>
<dbReference type="Gene3D" id="2.130.10.10">
    <property type="entry name" value="YVTN repeat-like/Quinoprotein amine dehydrogenase"/>
    <property type="match status" value="3"/>
</dbReference>
<dbReference type="Proteomes" id="UP000799778">
    <property type="component" value="Unassembled WGS sequence"/>
</dbReference>
<dbReference type="SUPFAM" id="SSF50969">
    <property type="entry name" value="YVTN repeat-like/Quinoprotein amine dehydrogenase"/>
    <property type="match status" value="1"/>
</dbReference>
<dbReference type="SMART" id="SM00320">
    <property type="entry name" value="WD40"/>
    <property type="match status" value="13"/>
</dbReference>
<keyword evidence="8" id="KW-1185">Reference proteome</keyword>
<keyword evidence="3" id="KW-0677">Repeat</keyword>
<dbReference type="Pfam" id="PF00400">
    <property type="entry name" value="WD40"/>
    <property type="match status" value="6"/>
</dbReference>
<dbReference type="AlphaFoldDB" id="A0A6A5Y9Q1"/>
<feature type="repeat" description="WD" evidence="4">
    <location>
        <begin position="336"/>
        <end position="377"/>
    </location>
</feature>
<gene>
    <name evidence="7" type="ORF">BU24DRAFT_361923</name>
</gene>
<dbReference type="GO" id="GO:0034388">
    <property type="term" value="C:Pwp2p-containing subcomplex of 90S preribosome"/>
    <property type="evidence" value="ECO:0007669"/>
    <property type="project" value="TreeGrafter"/>
</dbReference>
<dbReference type="OrthoDB" id="3142434at2759"/>
<dbReference type="InterPro" id="IPR019775">
    <property type="entry name" value="WD40_repeat_CS"/>
</dbReference>
<dbReference type="InterPro" id="IPR015943">
    <property type="entry name" value="WD40/YVTN_repeat-like_dom_sf"/>
</dbReference>
<dbReference type="GO" id="GO:0000462">
    <property type="term" value="P:maturation of SSU-rRNA from tricistronic rRNA transcript (SSU-rRNA, 5.8S rRNA, LSU-rRNA)"/>
    <property type="evidence" value="ECO:0007669"/>
    <property type="project" value="TreeGrafter"/>
</dbReference>
<dbReference type="CDD" id="cd00200">
    <property type="entry name" value="WD40"/>
    <property type="match status" value="1"/>
</dbReference>
<feature type="repeat" description="WD" evidence="4">
    <location>
        <begin position="190"/>
        <end position="222"/>
    </location>
</feature>
<protein>
    <submittedName>
        <fullName evidence="7">WD40 repeat-like protein</fullName>
    </submittedName>
</protein>
<dbReference type="InterPro" id="IPR027145">
    <property type="entry name" value="PWP2"/>
</dbReference>
<dbReference type="PANTHER" id="PTHR19858:SF0">
    <property type="entry name" value="PERIODIC TRYPTOPHAN PROTEIN 2 HOMOLOG"/>
    <property type="match status" value="1"/>
</dbReference>
<evidence type="ECO:0000313" key="8">
    <source>
        <dbReference type="Proteomes" id="UP000799778"/>
    </source>
</evidence>
<dbReference type="FunFam" id="2.130.10.10:FF:000219">
    <property type="entry name" value="Periodic tryptophan protein 2"/>
    <property type="match status" value="1"/>
</dbReference>
<dbReference type="InterPro" id="IPR036322">
    <property type="entry name" value="WD40_repeat_dom_sf"/>
</dbReference>
<dbReference type="PRINTS" id="PR00320">
    <property type="entry name" value="GPROTEINBRPT"/>
</dbReference>
<reference evidence="7" key="1">
    <citation type="journal article" date="2020" name="Stud. Mycol.">
        <title>101 Dothideomycetes genomes: a test case for predicting lifestyles and emergence of pathogens.</title>
        <authorList>
            <person name="Haridas S."/>
            <person name="Albert R."/>
            <person name="Binder M."/>
            <person name="Bloem J."/>
            <person name="Labutti K."/>
            <person name="Salamov A."/>
            <person name="Andreopoulos B."/>
            <person name="Baker S."/>
            <person name="Barry K."/>
            <person name="Bills G."/>
            <person name="Bluhm B."/>
            <person name="Cannon C."/>
            <person name="Castanera R."/>
            <person name="Culley D."/>
            <person name="Daum C."/>
            <person name="Ezra D."/>
            <person name="Gonzalez J."/>
            <person name="Henrissat B."/>
            <person name="Kuo A."/>
            <person name="Liang C."/>
            <person name="Lipzen A."/>
            <person name="Lutzoni F."/>
            <person name="Magnuson J."/>
            <person name="Mondo S."/>
            <person name="Nolan M."/>
            <person name="Ohm R."/>
            <person name="Pangilinan J."/>
            <person name="Park H.-J."/>
            <person name="Ramirez L."/>
            <person name="Alfaro M."/>
            <person name="Sun H."/>
            <person name="Tritt A."/>
            <person name="Yoshinaga Y."/>
            <person name="Zwiers L.-H."/>
            <person name="Turgeon B."/>
            <person name="Goodwin S."/>
            <person name="Spatafora J."/>
            <person name="Crous P."/>
            <person name="Grigoriev I."/>
        </authorList>
    </citation>
    <scope>NUCLEOTIDE SEQUENCE</scope>
    <source>
        <strain evidence="7">CBS 175.79</strain>
    </source>
</reference>
<dbReference type="InterPro" id="IPR001680">
    <property type="entry name" value="WD40_rpt"/>
</dbReference>
<dbReference type="FunFam" id="2.130.10.10:FF:001680">
    <property type="entry name" value="Small nucleolar ribonucleoprotein complex subunit (Pwp2), putative"/>
    <property type="match status" value="1"/>
</dbReference>
<sequence length="885" mass="98403">MKTDFHFSNLLGTVYSRGNLLFSPDGTCLFSPVGNRVTVFDLVNSKSYTLPFAHRRSIARLALNPRGNLLLSVDEDGRAILTNVPRRIALYHFSFKQEVTALAFAPSGRHFAAAIGRQIEVWHTPSTPDVADGDLEFAPFVRHRVYTGHFDIVRSIEWSSDSRFFLTASKDLTARIWSLDPEEGFVPTTIGGHRQAVVGAWFSKDQETIFTISKDGAVFVWKYMLRPDAPEDVDEEDDEYSQWRISERHYFMQNNAHVTCAAFHAESGLLVTGFSSGTFMIHELPDFSQIQNLSISQNDIDFVTINKTGEWLAFGASKLGQLLVWEWQSESYVLKQQGHFDSMNTIAYSPEGQRIVTASDDGKIKVWDVNSGFCIVTFTEHISGVTACEFAKRGNVLFTASLDGSVRAWDLIRYRNFRTFTAPTRLSFSSLAVDPSGEVVCAGSIDSFDIHIWSVQTGQLLDRLSGHEGPVSSLSFAPDASTLASGSWDHTVRLWNIFARTQTSEPLQLMADVLCVAFRPDSKQIAVTTLDGQLTFWSVSEASQQSGVDARRDVSGGRKISDRRTAANAAGTKSFTTVKYSADGTCVLAGGNSKYICLYDCESGVLAKKFTVSVNLSLDGTQEFLNSKLLTEGGPRDLIDSQGEASDLEDRIDRTLPGAQKGEGARKTRPQVRVPAVGFSPTGRAFCAASTEGLLIYSLDTLFQFDPFDLDITVTPATTMATLAQKEYLKALVMAFRLNERSLIRRVYESIPPSDIPLVVKDVPAVYLARLLRFIAIQADESPHLEFNLMWIEALLSKHGRWMKDNRAAMESELRVVEKAVKRIQSELARLADENIYRIEYLLAQPVEKKEEVLKLDFGVAGDGNDVDAIMDEDDEEGEGEWMGF</sequence>
<evidence type="ECO:0000256" key="5">
    <source>
        <dbReference type="SAM" id="Coils"/>
    </source>
</evidence>
<dbReference type="FunFam" id="2.130.10.10:FF:000470">
    <property type="entry name" value="Periodic tryptophan protein 2 homolog"/>
    <property type="match status" value="1"/>
</dbReference>
<evidence type="ECO:0000256" key="4">
    <source>
        <dbReference type="PROSITE-ProRule" id="PRU00221"/>
    </source>
</evidence>
<evidence type="ECO:0000313" key="7">
    <source>
        <dbReference type="EMBL" id="KAF2021314.1"/>
    </source>
</evidence>
<dbReference type="PROSITE" id="PS50294">
    <property type="entry name" value="WD_REPEATS_REGION"/>
    <property type="match status" value="4"/>
</dbReference>